<evidence type="ECO:0000313" key="4">
    <source>
        <dbReference type="EMBL" id="SCM69570.1"/>
    </source>
</evidence>
<name>A0A1M4N3V2_9RHOB</name>
<dbReference type="EMBL" id="FMJB01000064">
    <property type="protein sequence ID" value="SCM69570.1"/>
    <property type="molecule type" value="Genomic_DNA"/>
</dbReference>
<evidence type="ECO:0000313" key="5">
    <source>
        <dbReference type="Proteomes" id="UP000184085"/>
    </source>
</evidence>
<dbReference type="SUPFAM" id="SSF52091">
    <property type="entry name" value="SpoIIaa-like"/>
    <property type="match status" value="1"/>
</dbReference>
<dbReference type="PROSITE" id="PS50801">
    <property type="entry name" value="STAS"/>
    <property type="match status" value="1"/>
</dbReference>
<dbReference type="PANTHER" id="PTHR33495:SF2">
    <property type="entry name" value="ANTI-SIGMA FACTOR ANTAGONIST TM_1081-RELATED"/>
    <property type="match status" value="1"/>
</dbReference>
<dbReference type="RefSeq" id="WP_092464200.1">
    <property type="nucleotide sequence ID" value="NZ_FMJB01000064.1"/>
</dbReference>
<dbReference type="InterPro" id="IPR002645">
    <property type="entry name" value="STAS_dom"/>
</dbReference>
<feature type="domain" description="STAS" evidence="3">
    <location>
        <begin position="23"/>
        <end position="114"/>
    </location>
</feature>
<dbReference type="GO" id="GO:0043856">
    <property type="term" value="F:anti-sigma factor antagonist activity"/>
    <property type="evidence" value="ECO:0007669"/>
    <property type="project" value="InterPro"/>
</dbReference>
<evidence type="ECO:0000256" key="1">
    <source>
        <dbReference type="ARBA" id="ARBA00009013"/>
    </source>
</evidence>
<dbReference type="Gene3D" id="3.30.750.24">
    <property type="entry name" value="STAS domain"/>
    <property type="match status" value="1"/>
</dbReference>
<dbReference type="Pfam" id="PF01740">
    <property type="entry name" value="STAS"/>
    <property type="match status" value="1"/>
</dbReference>
<proteinExistence type="inferred from homology"/>
<accession>A0A1M4N3V2</accession>
<evidence type="ECO:0000259" key="3">
    <source>
        <dbReference type="PROSITE" id="PS50801"/>
    </source>
</evidence>
<organism evidence="4 5">
    <name type="scientific">Donghicola eburneus</name>
    <dbReference type="NCBI Taxonomy" id="393278"/>
    <lineage>
        <taxon>Bacteria</taxon>
        <taxon>Pseudomonadati</taxon>
        <taxon>Pseudomonadota</taxon>
        <taxon>Alphaproteobacteria</taxon>
        <taxon>Rhodobacterales</taxon>
        <taxon>Roseobacteraceae</taxon>
        <taxon>Donghicola</taxon>
    </lineage>
</organism>
<evidence type="ECO:0000256" key="2">
    <source>
        <dbReference type="RuleBase" id="RU003749"/>
    </source>
</evidence>
<keyword evidence="5" id="KW-1185">Reference proteome</keyword>
<dbReference type="NCBIfam" id="TIGR00377">
    <property type="entry name" value="ant_ant_sig"/>
    <property type="match status" value="1"/>
</dbReference>
<dbReference type="Proteomes" id="UP000184085">
    <property type="component" value="Unassembled WGS sequence"/>
</dbReference>
<dbReference type="InterPro" id="IPR003658">
    <property type="entry name" value="Anti-sigma_ant"/>
</dbReference>
<dbReference type="CDD" id="cd07043">
    <property type="entry name" value="STAS_anti-anti-sigma_factors"/>
    <property type="match status" value="1"/>
</dbReference>
<reference evidence="5" key="1">
    <citation type="submission" date="2016-09" db="EMBL/GenBank/DDBJ databases">
        <authorList>
            <person name="Wibberg D."/>
        </authorList>
    </citation>
    <scope>NUCLEOTIDE SEQUENCE [LARGE SCALE GENOMIC DNA]</scope>
</reference>
<comment type="similarity">
    <text evidence="1 2">Belongs to the anti-sigma-factor antagonist family.</text>
</comment>
<dbReference type="InterPro" id="IPR036513">
    <property type="entry name" value="STAS_dom_sf"/>
</dbReference>
<gene>
    <name evidence="4" type="ORF">KARMA_3809</name>
</gene>
<protein>
    <recommendedName>
        <fullName evidence="2">Anti-sigma factor antagonist</fullName>
    </recommendedName>
</protein>
<dbReference type="AlphaFoldDB" id="A0A1M4N3V2"/>
<dbReference type="PANTHER" id="PTHR33495">
    <property type="entry name" value="ANTI-SIGMA FACTOR ANTAGONIST TM_1081-RELATED-RELATED"/>
    <property type="match status" value="1"/>
</dbReference>
<sequence length="116" mass="12758">MEGTLDLTHTDYPGLRVIHVAAGRIDSAAAIQFKDQMRELTHDLDYRAVLDLRNVKFIDSSGLGAIVASMKQMPSGIRLDLADLQSDVARVLRLTRMDKVFVIHEALDTAVAPNGI</sequence>